<keyword evidence="2" id="KW-0255">Endonuclease</keyword>
<reference evidence="2 3" key="1">
    <citation type="submission" date="2024-08" db="EMBL/GenBank/DDBJ databases">
        <title>Genome mining of Saccharopolyspora cebuensis PGLac3 from Nigerian medicinal plant.</title>
        <authorList>
            <person name="Ezeobiora C.E."/>
            <person name="Igbokwe N.H."/>
            <person name="Amin D.H."/>
            <person name="Mendie U.E."/>
        </authorList>
    </citation>
    <scope>NUCLEOTIDE SEQUENCE [LARGE SCALE GENOMIC DNA]</scope>
    <source>
        <strain evidence="2 3">PGLac3</strain>
    </source>
</reference>
<feature type="region of interest" description="Disordered" evidence="1">
    <location>
        <begin position="1"/>
        <end position="21"/>
    </location>
</feature>
<protein>
    <submittedName>
        <fullName evidence="2">Endonuclease</fullName>
    </submittedName>
</protein>
<accession>A0ABV4CEH3</accession>
<proteinExistence type="predicted"/>
<keyword evidence="3" id="KW-1185">Reference proteome</keyword>
<name>A0ABV4CEH3_9PSEU</name>
<gene>
    <name evidence="2" type="ORF">AB8O55_08730</name>
</gene>
<evidence type="ECO:0000256" key="1">
    <source>
        <dbReference type="SAM" id="MobiDB-lite"/>
    </source>
</evidence>
<dbReference type="RefSeq" id="WP_345359771.1">
    <property type="nucleotide sequence ID" value="NZ_BAABII010000004.1"/>
</dbReference>
<comment type="caution">
    <text evidence="2">The sequence shown here is derived from an EMBL/GenBank/DDBJ whole genome shotgun (WGS) entry which is preliminary data.</text>
</comment>
<evidence type="ECO:0000313" key="2">
    <source>
        <dbReference type="EMBL" id="MEY8039480.1"/>
    </source>
</evidence>
<organism evidence="2 3">
    <name type="scientific">Saccharopolyspora cebuensis</name>
    <dbReference type="NCBI Taxonomy" id="418759"/>
    <lineage>
        <taxon>Bacteria</taxon>
        <taxon>Bacillati</taxon>
        <taxon>Actinomycetota</taxon>
        <taxon>Actinomycetes</taxon>
        <taxon>Pseudonocardiales</taxon>
        <taxon>Pseudonocardiaceae</taxon>
        <taxon>Saccharopolyspora</taxon>
    </lineage>
</organism>
<evidence type="ECO:0000313" key="3">
    <source>
        <dbReference type="Proteomes" id="UP001564626"/>
    </source>
</evidence>
<sequence length="221" mass="24468">MATKQAKRTAQVPAQRGGTGTTARRLLERAGTTYAAEAGITLADKPSPLYRLLTMSVLLSTRIKAGIALSATRELKGFGTPRRMREATWQQRVDALVRGHYRRYDESTATALGQGADLMHQRYGDDLRKLRAEADGDPRAVRRLLQEFPRLGPVGADIFCREAQGVWPELRPYFDRKALQSAERIGLPTDPDGLAKLVRAADLDRFAAALIRVDLEPDLLS</sequence>
<dbReference type="EMBL" id="JBGEHV010000012">
    <property type="protein sequence ID" value="MEY8039480.1"/>
    <property type="molecule type" value="Genomic_DNA"/>
</dbReference>
<dbReference type="GO" id="GO:0004519">
    <property type="term" value="F:endonuclease activity"/>
    <property type="evidence" value="ECO:0007669"/>
    <property type="project" value="UniProtKB-KW"/>
</dbReference>
<keyword evidence="2" id="KW-0540">Nuclease</keyword>
<dbReference type="Proteomes" id="UP001564626">
    <property type="component" value="Unassembled WGS sequence"/>
</dbReference>
<keyword evidence="2" id="KW-0378">Hydrolase</keyword>